<sequence length="249" mass="28158">MKLAGKGGGSAYGDGSSSVLIRFLGQLKLEAENLSTEKNSLHQELKVQSEQLSEFETSLFKANAELQVSRAKLKSLESSCQLLGDEKSSLVTQREGLISELNDSRKRLDDLEKRYQGLEEKNVGLEKERESTHHEVEELQKSLDAEKQEHARFVRSNEAQVSSLESQIHFLEGESLCRKKEYEEQVDKAMNAHVETFVLQRCAQDLEEKNLSLLIECRKLLEASKLSKKNISEFEIGNSKKTDGDKILI</sequence>
<dbReference type="EMBL" id="JBBPBN010000019">
    <property type="protein sequence ID" value="KAK9018174.1"/>
    <property type="molecule type" value="Genomic_DNA"/>
</dbReference>
<dbReference type="Gene3D" id="1.10.287.1490">
    <property type="match status" value="1"/>
</dbReference>
<keyword evidence="1" id="KW-0175">Coiled coil</keyword>
<dbReference type="InterPro" id="IPR051861">
    <property type="entry name" value="NET_actin-binding_domain"/>
</dbReference>
<comment type="caution">
    <text evidence="2">The sequence shown here is derived from an EMBL/GenBank/DDBJ whole genome shotgun (WGS) entry which is preliminary data.</text>
</comment>
<evidence type="ECO:0000313" key="2">
    <source>
        <dbReference type="EMBL" id="KAK9018174.1"/>
    </source>
</evidence>
<keyword evidence="3" id="KW-1185">Reference proteome</keyword>
<name>A0ABR2RZM4_9ROSI</name>
<accession>A0ABR2RZM4</accession>
<evidence type="ECO:0000313" key="3">
    <source>
        <dbReference type="Proteomes" id="UP001396334"/>
    </source>
</evidence>
<dbReference type="PANTHER" id="PTHR32258:SF32">
    <property type="entry name" value="PROTEIN NETWORKED 1D"/>
    <property type="match status" value="1"/>
</dbReference>
<dbReference type="PANTHER" id="PTHR32258">
    <property type="entry name" value="PROTEIN NETWORKED 4A"/>
    <property type="match status" value="1"/>
</dbReference>
<dbReference type="Proteomes" id="UP001396334">
    <property type="component" value="Unassembled WGS sequence"/>
</dbReference>
<gene>
    <name evidence="2" type="ORF">V6N11_001153</name>
</gene>
<organism evidence="2 3">
    <name type="scientific">Hibiscus sabdariffa</name>
    <name type="common">roselle</name>
    <dbReference type="NCBI Taxonomy" id="183260"/>
    <lineage>
        <taxon>Eukaryota</taxon>
        <taxon>Viridiplantae</taxon>
        <taxon>Streptophyta</taxon>
        <taxon>Embryophyta</taxon>
        <taxon>Tracheophyta</taxon>
        <taxon>Spermatophyta</taxon>
        <taxon>Magnoliopsida</taxon>
        <taxon>eudicotyledons</taxon>
        <taxon>Gunneridae</taxon>
        <taxon>Pentapetalae</taxon>
        <taxon>rosids</taxon>
        <taxon>malvids</taxon>
        <taxon>Malvales</taxon>
        <taxon>Malvaceae</taxon>
        <taxon>Malvoideae</taxon>
        <taxon>Hibiscus</taxon>
    </lineage>
</organism>
<feature type="coiled-coil region" evidence="1">
    <location>
        <begin position="24"/>
        <end position="51"/>
    </location>
</feature>
<feature type="coiled-coil region" evidence="1">
    <location>
        <begin position="94"/>
        <end position="174"/>
    </location>
</feature>
<proteinExistence type="predicted"/>
<evidence type="ECO:0000256" key="1">
    <source>
        <dbReference type="SAM" id="Coils"/>
    </source>
</evidence>
<dbReference type="SUPFAM" id="SSF57997">
    <property type="entry name" value="Tropomyosin"/>
    <property type="match status" value="1"/>
</dbReference>
<reference evidence="2 3" key="1">
    <citation type="journal article" date="2024" name="G3 (Bethesda)">
        <title>Genome assembly of Hibiscus sabdariffa L. provides insights into metabolisms of medicinal natural products.</title>
        <authorList>
            <person name="Kim T."/>
        </authorList>
    </citation>
    <scope>NUCLEOTIDE SEQUENCE [LARGE SCALE GENOMIC DNA]</scope>
    <source>
        <strain evidence="2">TK-2024</strain>
        <tissue evidence="2">Old leaves</tissue>
    </source>
</reference>
<protein>
    <submittedName>
        <fullName evidence="2">Uncharacterized protein</fullName>
    </submittedName>
</protein>